<gene>
    <name evidence="1" type="ORF">J2W91_002242</name>
</gene>
<dbReference type="Proteomes" id="UP001254832">
    <property type="component" value="Unassembled WGS sequence"/>
</dbReference>
<proteinExistence type="predicted"/>
<dbReference type="AlphaFoldDB" id="A0AAP5H088"/>
<evidence type="ECO:0000313" key="2">
    <source>
        <dbReference type="Proteomes" id="UP001254832"/>
    </source>
</evidence>
<accession>A0AAP5H088</accession>
<comment type="caution">
    <text evidence="1">The sequence shown here is derived from an EMBL/GenBank/DDBJ whole genome shotgun (WGS) entry which is preliminary data.</text>
</comment>
<reference evidence="1" key="1">
    <citation type="submission" date="2023-07" db="EMBL/GenBank/DDBJ databases">
        <title>Sorghum-associated microbial communities from plants grown in Nebraska, USA.</title>
        <authorList>
            <person name="Schachtman D."/>
        </authorList>
    </citation>
    <scope>NUCLEOTIDE SEQUENCE</scope>
    <source>
        <strain evidence="1">BE80</strain>
    </source>
</reference>
<organism evidence="1 2">
    <name type="scientific">Paenibacillus amylolyticus</name>
    <dbReference type="NCBI Taxonomy" id="1451"/>
    <lineage>
        <taxon>Bacteria</taxon>
        <taxon>Bacillati</taxon>
        <taxon>Bacillota</taxon>
        <taxon>Bacilli</taxon>
        <taxon>Bacillales</taxon>
        <taxon>Paenibacillaceae</taxon>
        <taxon>Paenibacillus</taxon>
    </lineage>
</organism>
<evidence type="ECO:0000313" key="1">
    <source>
        <dbReference type="EMBL" id="MDR6723780.1"/>
    </source>
</evidence>
<sequence>MFSYPPYTAFYILSVYDKCHGRSLIFIIMKHDIYDLPSRADSLTIIKTLPIQNVTGNENCNLKPEFMLVKL</sequence>
<dbReference type="EMBL" id="JAVDTR010000005">
    <property type="protein sequence ID" value="MDR6723780.1"/>
    <property type="molecule type" value="Genomic_DNA"/>
</dbReference>
<name>A0AAP5H088_PAEAM</name>
<protein>
    <submittedName>
        <fullName evidence="1">Uncharacterized protein</fullName>
    </submittedName>
</protein>